<dbReference type="PROSITE" id="PS50994">
    <property type="entry name" value="INTEGRASE"/>
    <property type="match status" value="1"/>
</dbReference>
<dbReference type="EMBL" id="AM427027">
    <property type="protein sequence ID" value="CAN82171.1"/>
    <property type="molecule type" value="Genomic_DNA"/>
</dbReference>
<dbReference type="InterPro" id="IPR057670">
    <property type="entry name" value="SH3_retrovirus"/>
</dbReference>
<dbReference type="GO" id="GO:0004190">
    <property type="term" value="F:aspartic-type endopeptidase activity"/>
    <property type="evidence" value="ECO:0007669"/>
    <property type="project" value="UniProtKB-KW"/>
</dbReference>
<dbReference type="GO" id="GO:0015074">
    <property type="term" value="P:DNA integration"/>
    <property type="evidence" value="ECO:0007669"/>
    <property type="project" value="InterPro"/>
</dbReference>
<organism evidence="3">
    <name type="scientific">Vitis vinifera</name>
    <name type="common">Grape</name>
    <dbReference type="NCBI Taxonomy" id="29760"/>
    <lineage>
        <taxon>Eukaryota</taxon>
        <taxon>Viridiplantae</taxon>
        <taxon>Streptophyta</taxon>
        <taxon>Embryophyta</taxon>
        <taxon>Tracheophyta</taxon>
        <taxon>Spermatophyta</taxon>
        <taxon>Magnoliopsida</taxon>
        <taxon>eudicotyledons</taxon>
        <taxon>Gunneridae</taxon>
        <taxon>Pentapetalae</taxon>
        <taxon>rosids</taxon>
        <taxon>Vitales</taxon>
        <taxon>Vitaceae</taxon>
        <taxon>Viteae</taxon>
        <taxon>Vitis</taxon>
    </lineage>
</organism>
<dbReference type="Gene3D" id="3.30.420.10">
    <property type="entry name" value="Ribonuclease H-like superfamily/Ribonuclease H"/>
    <property type="match status" value="1"/>
</dbReference>
<gene>
    <name evidence="3" type="ORF">VITISV_040546</name>
</gene>
<protein>
    <recommendedName>
        <fullName evidence="2">Integrase catalytic domain-containing protein</fullName>
    </recommendedName>
</protein>
<name>A5AHP9_VITVI</name>
<keyword evidence="1" id="KW-0645">Protease</keyword>
<dbReference type="PANTHER" id="PTHR11439:SF487">
    <property type="entry name" value="RNA-DIRECTED DNA POLYMERASE"/>
    <property type="match status" value="1"/>
</dbReference>
<dbReference type="InterPro" id="IPR054722">
    <property type="entry name" value="PolX-like_BBD"/>
</dbReference>
<dbReference type="Pfam" id="PF07727">
    <property type="entry name" value="RVT_2"/>
    <property type="match status" value="1"/>
</dbReference>
<keyword evidence="1" id="KW-0064">Aspartyl protease</keyword>
<sequence length="1129" mass="125993">MVSEPIGKALAGLIGNVQVPDDRLNGKFDTKSWIIDTGATYHMTGDLSWLFDTIALFECPVGLPNGESVVATQSGLLDVLYIYADEYQLGSSFDPLITLYMVSEPIGKALAGLIGNVQVPDDRLNGKFDTKSWIIDTGATYHMTGDLSWLFDTIALFECPVGLPNGESVVATQSGSVRLLNNITLKNVLYVSKLNCNLLSVSQLTDDLHCIVQFNSYMCAIQDHTRELIGTGVRRDGLYYFGGAEGDSVQHVSVHNAASTLELWHNRMGHPSEKVVKLLPLVSNIKGSLNKACEICFRAKHPRDKFPLSDNKATRIFEKIHCDLWASYKHVSSCGARYFLTIVDDFSRAVWIYLLVDKTEVFRMFMSFIAMVDRQFSQTVKVVQSDNGTEFKCLLDYFSATGILFQTSCVGTPQQNGRVERKHKHILNVGRALRFQANLPIYFWGESDKFASRSRKCVFLGYPFGKKGWKLFDLDTKELFVSRDVKFFEDVFPFGNPGAVNIIPDNIVPMGGVAHTEASSATLSPGPEVVPTVGLDSLGLDNTSNGQSAPMGKGMRDKFPSVLLRDFVTHTVVAESPSPATPSPQHPSGTPYPIAHYINCDNFSVHYRKFLAAIISSNDPKSFKEAMKDVGWQKSMHEEIQALEENGMWTLEPLPKGKRALGSQWVYRTKYFSNGDIERLKSRLVVLGNHQEAGIDYHETFSPVAKMTTVRAFLAIAASKNWELHQMDVHNAFLHGDLEEEVYMKLPPGFESSDPNLVCRLWKSLYGLKQAPRCWFAKLVTALKGYGFLQSYSDYSLFTYTKGNVQINVLVYVDDLIISGNDSAALKTFKAYLSDCFKMKDLGVLKYFLGIEVARSSAGLFLCQRKYTLDIVSEAGLLGAKPCGFSIEQNHRLGLANGELLSNPESYRRLVGRLIYLAVTRPNLAYSVHILSQFMQEPRIEHWEVALRVVHYLKGTPGQGILLRADSDLSLQGWCDSDWAACPVTRRSLSGWLVFLGQSHISWKTKKQHTVSRSSAEAEYRAMAAVTCELKWLKGLLLSLGVHHPKAIKLFCDSQSALHMTKNPVFHERTKHIEVDCHFVRDAITDGLIAPSYVPTVTQLADIFTKALGKKQFDYLLAKLGIFEPDAPT</sequence>
<reference evidence="3" key="1">
    <citation type="journal article" date="2007" name="PLoS ONE">
        <title>The first genome sequence of an elite grapevine cultivar (Pinot noir Vitis vinifera L.): coping with a highly heterozygous genome.</title>
        <authorList>
            <person name="Velasco R."/>
            <person name="Zharkikh A."/>
            <person name="Troggio M."/>
            <person name="Cartwright D.A."/>
            <person name="Cestaro A."/>
            <person name="Pruss D."/>
            <person name="Pindo M."/>
            <person name="FitzGerald L.M."/>
            <person name="Vezzulli S."/>
            <person name="Reid J."/>
            <person name="Malacarne G."/>
            <person name="Iliev D."/>
            <person name="Coppola G."/>
            <person name="Wardell B."/>
            <person name="Micheletti D."/>
            <person name="Macalma T."/>
            <person name="Facci M."/>
            <person name="Mitchell J.T."/>
            <person name="Perazzolli M."/>
            <person name="Eldredge G."/>
            <person name="Gatto P."/>
            <person name="Oyzerski R."/>
            <person name="Moretto M."/>
            <person name="Gutin N."/>
            <person name="Stefanini M."/>
            <person name="Chen Y."/>
            <person name="Segala C."/>
            <person name="Davenport C."/>
            <person name="Dematte L."/>
            <person name="Mraz A."/>
            <person name="Battilana J."/>
            <person name="Stormo K."/>
            <person name="Costa F."/>
            <person name="Tao Q."/>
            <person name="Si-Ammour A."/>
            <person name="Harkins T."/>
            <person name="Lackey A."/>
            <person name="Perbost C."/>
            <person name="Taillon B."/>
            <person name="Stella A."/>
            <person name="Solovyev V."/>
            <person name="Fawcett J.A."/>
            <person name="Sterck L."/>
            <person name="Vandepoele K."/>
            <person name="Grando S.M."/>
            <person name="Toppo S."/>
            <person name="Moser C."/>
            <person name="Lanchbury J."/>
            <person name="Bogden R."/>
            <person name="Skolnick M."/>
            <person name="Sgaramella V."/>
            <person name="Bhatnagar S.K."/>
            <person name="Fontana P."/>
            <person name="Gutin A."/>
            <person name="Van de Peer Y."/>
            <person name="Salamini F."/>
            <person name="Viola R."/>
        </authorList>
    </citation>
    <scope>NUCLEOTIDE SEQUENCE</scope>
</reference>
<dbReference type="InterPro" id="IPR025724">
    <property type="entry name" value="GAG-pre-integrase_dom"/>
</dbReference>
<evidence type="ECO:0000256" key="1">
    <source>
        <dbReference type="ARBA" id="ARBA00022750"/>
    </source>
</evidence>
<dbReference type="PANTHER" id="PTHR11439">
    <property type="entry name" value="GAG-POL-RELATED RETROTRANSPOSON"/>
    <property type="match status" value="1"/>
</dbReference>
<dbReference type="InterPro" id="IPR012337">
    <property type="entry name" value="RNaseH-like_sf"/>
</dbReference>
<feature type="domain" description="Integrase catalytic" evidence="2">
    <location>
        <begin position="303"/>
        <end position="426"/>
    </location>
</feature>
<dbReference type="Pfam" id="PF25597">
    <property type="entry name" value="SH3_retrovirus"/>
    <property type="match status" value="1"/>
</dbReference>
<evidence type="ECO:0000259" key="2">
    <source>
        <dbReference type="PROSITE" id="PS50994"/>
    </source>
</evidence>
<dbReference type="InterPro" id="IPR001584">
    <property type="entry name" value="Integrase_cat-core"/>
</dbReference>
<dbReference type="AlphaFoldDB" id="A5AHP9"/>
<accession>A5AHP9</accession>
<dbReference type="Pfam" id="PF00665">
    <property type="entry name" value="rve"/>
    <property type="match status" value="1"/>
</dbReference>
<dbReference type="InterPro" id="IPR043502">
    <property type="entry name" value="DNA/RNA_pol_sf"/>
</dbReference>
<dbReference type="SUPFAM" id="SSF56672">
    <property type="entry name" value="DNA/RNA polymerases"/>
    <property type="match status" value="1"/>
</dbReference>
<dbReference type="InterPro" id="IPR013103">
    <property type="entry name" value="RVT_2"/>
</dbReference>
<proteinExistence type="predicted"/>
<dbReference type="SUPFAM" id="SSF53098">
    <property type="entry name" value="Ribonuclease H-like"/>
    <property type="match status" value="1"/>
</dbReference>
<dbReference type="ExpressionAtlas" id="A5AHP9">
    <property type="expression patterns" value="baseline and differential"/>
</dbReference>
<dbReference type="CDD" id="cd09272">
    <property type="entry name" value="RNase_HI_RT_Ty1"/>
    <property type="match status" value="1"/>
</dbReference>
<dbReference type="GO" id="GO:0003676">
    <property type="term" value="F:nucleic acid binding"/>
    <property type="evidence" value="ECO:0007669"/>
    <property type="project" value="InterPro"/>
</dbReference>
<dbReference type="Pfam" id="PF22936">
    <property type="entry name" value="Pol_BBD"/>
    <property type="match status" value="1"/>
</dbReference>
<keyword evidence="1" id="KW-0378">Hydrolase</keyword>
<dbReference type="InterPro" id="IPR036397">
    <property type="entry name" value="RNaseH_sf"/>
</dbReference>
<evidence type="ECO:0000313" key="3">
    <source>
        <dbReference type="EMBL" id="CAN82171.1"/>
    </source>
</evidence>
<dbReference type="Pfam" id="PF13976">
    <property type="entry name" value="gag_pre-integrs"/>
    <property type="match status" value="1"/>
</dbReference>